<dbReference type="Pfam" id="PF13788">
    <property type="entry name" value="DUF4180"/>
    <property type="match status" value="1"/>
</dbReference>
<feature type="domain" description="DUF4180" evidence="1">
    <location>
        <begin position="9"/>
        <end position="117"/>
    </location>
</feature>
<evidence type="ECO:0000313" key="2">
    <source>
        <dbReference type="EMBL" id="MFC5409073.1"/>
    </source>
</evidence>
<dbReference type="Proteomes" id="UP001596106">
    <property type="component" value="Unassembled WGS sequence"/>
</dbReference>
<evidence type="ECO:0000259" key="1">
    <source>
        <dbReference type="Pfam" id="PF13788"/>
    </source>
</evidence>
<comment type="caution">
    <text evidence="2">The sequence shown here is derived from an EMBL/GenBank/DDBJ whole genome shotgun (WGS) entry which is preliminary data.</text>
</comment>
<dbReference type="EMBL" id="JBHSMA010000001">
    <property type="protein sequence ID" value="MFC5409073.1"/>
    <property type="molecule type" value="Genomic_DNA"/>
</dbReference>
<reference evidence="3" key="1">
    <citation type="journal article" date="2019" name="Int. J. Syst. Evol. Microbiol.">
        <title>The Global Catalogue of Microorganisms (GCM) 10K type strain sequencing project: providing services to taxonomists for standard genome sequencing and annotation.</title>
        <authorList>
            <consortium name="The Broad Institute Genomics Platform"/>
            <consortium name="The Broad Institute Genome Sequencing Center for Infectious Disease"/>
            <person name="Wu L."/>
            <person name="Ma J."/>
        </authorList>
    </citation>
    <scope>NUCLEOTIDE SEQUENCE [LARGE SCALE GENOMIC DNA]</scope>
    <source>
        <strain evidence="3">CCUG 55250</strain>
    </source>
</reference>
<organism evidence="2 3">
    <name type="scientific">Larkinella bovis</name>
    <dbReference type="NCBI Taxonomy" id="683041"/>
    <lineage>
        <taxon>Bacteria</taxon>
        <taxon>Pseudomonadati</taxon>
        <taxon>Bacteroidota</taxon>
        <taxon>Cytophagia</taxon>
        <taxon>Cytophagales</taxon>
        <taxon>Spirosomataceae</taxon>
        <taxon>Larkinella</taxon>
    </lineage>
</organism>
<sequence>MEIHLMNVNGVDLAELRSDQFVIQQVQDALDLLANCAYQGAEKIIVQEKHLTPGFFDLKTGLAGDILQKFSTYRIQLAVVGDFSKFTSQSLRDFMYESNQVGRINFVASVDEAIAKLTHGRLNSGVS</sequence>
<keyword evidence="3" id="KW-1185">Reference proteome</keyword>
<dbReference type="RefSeq" id="WP_379842652.1">
    <property type="nucleotide sequence ID" value="NZ_JBHSMA010000001.1"/>
</dbReference>
<dbReference type="InterPro" id="IPR025438">
    <property type="entry name" value="DUF4180"/>
</dbReference>
<evidence type="ECO:0000313" key="3">
    <source>
        <dbReference type="Proteomes" id="UP001596106"/>
    </source>
</evidence>
<proteinExistence type="predicted"/>
<protein>
    <submittedName>
        <fullName evidence="2">DUF4180 domain-containing protein</fullName>
    </submittedName>
</protein>
<accession>A0ABW0I8T2</accession>
<gene>
    <name evidence="2" type="ORF">ACFPMF_07140</name>
</gene>
<name>A0ABW0I8T2_9BACT</name>